<keyword evidence="6 9" id="KW-1133">Transmembrane helix</keyword>
<dbReference type="GO" id="GO:0032217">
    <property type="term" value="F:riboflavin transmembrane transporter activity"/>
    <property type="evidence" value="ECO:0007669"/>
    <property type="project" value="UniProtKB-UniRule"/>
</dbReference>
<evidence type="ECO:0000256" key="5">
    <source>
        <dbReference type="ARBA" id="ARBA00022692"/>
    </source>
</evidence>
<dbReference type="InterPro" id="IPR024529">
    <property type="entry name" value="ECF_trnsprt_substrate-spec"/>
</dbReference>
<sequence>MAALSFLIMLIEFPLPFMPPFMQIDLSEIPALLTAFSLGPGAGVLVELIKNILHLLKSQTAGIGELANFVVGIALVIPAGLIYKWNKSKKGAFLALVVGVVIMAAVASVFNYFVLLPLYARVLGFSTDAVISLGKQANHLIVDLKTLIAYGIIPFNIIKGFIVSVIVLVVYKRLSPVLHK</sequence>
<dbReference type="Pfam" id="PF12822">
    <property type="entry name" value="ECF_trnsprt"/>
    <property type="match status" value="1"/>
</dbReference>
<keyword evidence="4 8" id="KW-1003">Cell membrane</keyword>
<evidence type="ECO:0000256" key="8">
    <source>
        <dbReference type="PIRNR" id="PIRNR037778"/>
    </source>
</evidence>
<comment type="function">
    <text evidence="8">Probably a riboflavin-binding protein that interacts with the energy-coupling factor (ECF) ABC-transporter complex.</text>
</comment>
<accession>A0A3G1L0V3</accession>
<dbReference type="GO" id="GO:0005886">
    <property type="term" value="C:plasma membrane"/>
    <property type="evidence" value="ECO:0007669"/>
    <property type="project" value="UniProtKB-SubCell"/>
</dbReference>
<evidence type="ECO:0000256" key="1">
    <source>
        <dbReference type="ARBA" id="ARBA00004651"/>
    </source>
</evidence>
<organism evidence="10 11">
    <name type="scientific">Formimonas warabiya</name>
    <dbReference type="NCBI Taxonomy" id="1761012"/>
    <lineage>
        <taxon>Bacteria</taxon>
        <taxon>Bacillati</taxon>
        <taxon>Bacillota</taxon>
        <taxon>Clostridia</taxon>
        <taxon>Eubacteriales</taxon>
        <taxon>Peptococcaceae</taxon>
        <taxon>Candidatus Formimonas</taxon>
    </lineage>
</organism>
<dbReference type="KEGG" id="fwa:DCMF_01565"/>
<feature type="transmembrane region" description="Helical" evidence="9">
    <location>
        <begin position="147"/>
        <end position="171"/>
    </location>
</feature>
<feature type="transmembrane region" description="Helical" evidence="9">
    <location>
        <begin position="92"/>
        <end position="115"/>
    </location>
</feature>
<dbReference type="Proteomes" id="UP000323521">
    <property type="component" value="Chromosome"/>
</dbReference>
<proteinExistence type="inferred from homology"/>
<evidence type="ECO:0000313" key="10">
    <source>
        <dbReference type="EMBL" id="ATW28288.1"/>
    </source>
</evidence>
<dbReference type="InterPro" id="IPR025720">
    <property type="entry name" value="RibU"/>
</dbReference>
<comment type="subcellular location">
    <subcellularLocation>
        <location evidence="1">Cell membrane</location>
        <topology evidence="1">Multi-pass membrane protein</topology>
    </subcellularLocation>
</comment>
<keyword evidence="11" id="KW-1185">Reference proteome</keyword>
<evidence type="ECO:0000256" key="7">
    <source>
        <dbReference type="ARBA" id="ARBA00023136"/>
    </source>
</evidence>
<dbReference type="Gene3D" id="1.10.1760.20">
    <property type="match status" value="1"/>
</dbReference>
<gene>
    <name evidence="10" type="ORF">DCMF_01565</name>
</gene>
<dbReference type="AlphaFoldDB" id="A0A3G1L0V3"/>
<dbReference type="OrthoDB" id="9809216at2"/>
<comment type="similarity">
    <text evidence="2 8">Belongs to the prokaryotic riboflavin transporter (P-RFT) (TC 2.A.87) family.</text>
</comment>
<dbReference type="PANTHER" id="PTHR38438">
    <property type="entry name" value="RIBOFLAVIN TRANSPORTER RIBU"/>
    <property type="match status" value="1"/>
</dbReference>
<evidence type="ECO:0000313" key="11">
    <source>
        <dbReference type="Proteomes" id="UP000323521"/>
    </source>
</evidence>
<keyword evidence="5 9" id="KW-0812">Transmembrane</keyword>
<name>A0A3G1L0V3_FORW1</name>
<feature type="transmembrane region" description="Helical" evidence="9">
    <location>
        <begin position="66"/>
        <end position="85"/>
    </location>
</feature>
<evidence type="ECO:0000256" key="2">
    <source>
        <dbReference type="ARBA" id="ARBA00005540"/>
    </source>
</evidence>
<evidence type="ECO:0000256" key="3">
    <source>
        <dbReference type="ARBA" id="ARBA00022448"/>
    </source>
</evidence>
<keyword evidence="7 8" id="KW-0472">Membrane</keyword>
<evidence type="ECO:0000256" key="9">
    <source>
        <dbReference type="SAM" id="Phobius"/>
    </source>
</evidence>
<dbReference type="PANTHER" id="PTHR38438:SF1">
    <property type="entry name" value="RIBOFLAVIN TRANSPORTER RIBU"/>
    <property type="match status" value="1"/>
</dbReference>
<reference evidence="10 11" key="1">
    <citation type="submission" date="2016-10" db="EMBL/GenBank/DDBJ databases">
        <title>Complete Genome Sequence of Peptococcaceae strain DCMF.</title>
        <authorList>
            <person name="Edwards R.J."/>
            <person name="Holland S.I."/>
            <person name="Deshpande N.P."/>
            <person name="Wong Y.K."/>
            <person name="Ertan H."/>
            <person name="Manefield M."/>
            <person name="Russell T.L."/>
            <person name="Lee M.J."/>
        </authorList>
    </citation>
    <scope>NUCLEOTIDE SEQUENCE [LARGE SCALE GENOMIC DNA]</scope>
    <source>
        <strain evidence="10 11">DCMF</strain>
    </source>
</reference>
<evidence type="ECO:0000256" key="4">
    <source>
        <dbReference type="ARBA" id="ARBA00022475"/>
    </source>
</evidence>
<evidence type="ECO:0000256" key="6">
    <source>
        <dbReference type="ARBA" id="ARBA00022989"/>
    </source>
</evidence>
<dbReference type="EMBL" id="CP017634">
    <property type="protein sequence ID" value="ATW28288.1"/>
    <property type="molecule type" value="Genomic_DNA"/>
</dbReference>
<protein>
    <recommendedName>
        <fullName evidence="8">Riboflavin transporter</fullName>
    </recommendedName>
</protein>
<dbReference type="PIRSF" id="PIRSF037778">
    <property type="entry name" value="UCP037778_transp_RibU"/>
    <property type="match status" value="1"/>
</dbReference>
<keyword evidence="3 8" id="KW-0813">Transport</keyword>